<sequence>MDPNNLPSKSSSYVGLLHSQQESQPFPAFSSQQSQDAPLEPPVQTPAARGVRRKWNPADDELTSSILAAERQMSSGETETDVLKKAHDIFFSDQEHKFTLEHAWCVLRYEQKWLSLNTPTAGGVSKRKNVEINSQTSTNEGVKAAKAKRNSAELSLERSSQVHYPPQPEVEFGFPQVCYCGAKPLLATSNNRQYQGRRYYTCAKKDDGECHVYKWWDEALMEEMRARDIHVLQLGEKEWKNCPTAWKGMYSRGTGKPTIVLEAVASYDLWIWHAFFGAPEAVRKDVERAFGVLQARFSVVRNPSNIWDKEKIGNIMRACIILHNMIVEDERSSGTEDNVHEFEKREEVTTFSVNMPSPIVSTIDRRTSVRNRQVYQQ</sequence>
<dbReference type="STRING" id="109376.A0A0D3BHD3"/>
<dbReference type="InterPro" id="IPR010666">
    <property type="entry name" value="Znf_GRF"/>
</dbReference>
<dbReference type="PROSITE" id="PS51999">
    <property type="entry name" value="ZF_GRF"/>
    <property type="match status" value="1"/>
</dbReference>
<organism evidence="7 8">
    <name type="scientific">Brassica oleracea var. oleracea</name>
    <dbReference type="NCBI Taxonomy" id="109376"/>
    <lineage>
        <taxon>Eukaryota</taxon>
        <taxon>Viridiplantae</taxon>
        <taxon>Streptophyta</taxon>
        <taxon>Embryophyta</taxon>
        <taxon>Tracheophyta</taxon>
        <taxon>Spermatophyta</taxon>
        <taxon>Magnoliopsida</taxon>
        <taxon>eudicotyledons</taxon>
        <taxon>Gunneridae</taxon>
        <taxon>Pentapetalae</taxon>
        <taxon>rosids</taxon>
        <taxon>malvids</taxon>
        <taxon>Brassicales</taxon>
        <taxon>Brassicaceae</taxon>
        <taxon>Brassiceae</taxon>
        <taxon>Brassica</taxon>
    </lineage>
</organism>
<feature type="domain" description="GRF-type" evidence="6">
    <location>
        <begin position="178"/>
        <end position="219"/>
    </location>
</feature>
<evidence type="ECO:0000259" key="6">
    <source>
        <dbReference type="PROSITE" id="PS51999"/>
    </source>
</evidence>
<dbReference type="Pfam" id="PF04827">
    <property type="entry name" value="Plant_tran"/>
    <property type="match status" value="1"/>
</dbReference>
<evidence type="ECO:0000256" key="5">
    <source>
        <dbReference type="SAM" id="MobiDB-lite"/>
    </source>
</evidence>
<feature type="compositionally biased region" description="Polar residues" evidence="5">
    <location>
        <begin position="1"/>
        <end position="13"/>
    </location>
</feature>
<feature type="compositionally biased region" description="Low complexity" evidence="5">
    <location>
        <begin position="19"/>
        <end position="35"/>
    </location>
</feature>
<protein>
    <recommendedName>
        <fullName evidence="6">GRF-type domain-containing protein</fullName>
    </recommendedName>
</protein>
<evidence type="ECO:0000256" key="3">
    <source>
        <dbReference type="ARBA" id="ARBA00022833"/>
    </source>
</evidence>
<feature type="region of interest" description="Disordered" evidence="5">
    <location>
        <begin position="1"/>
        <end position="54"/>
    </location>
</feature>
<evidence type="ECO:0000313" key="7">
    <source>
        <dbReference type="EnsemblPlants" id="Bo3g130020.1"/>
    </source>
</evidence>
<accession>A0A0D3BHD3</accession>
<dbReference type="PANTHER" id="PTHR47150:SF5">
    <property type="entry name" value="OS07G0546750 PROTEIN"/>
    <property type="match status" value="1"/>
</dbReference>
<evidence type="ECO:0000256" key="4">
    <source>
        <dbReference type="PROSITE-ProRule" id="PRU01343"/>
    </source>
</evidence>
<dbReference type="Gramene" id="Bo3g130020.1">
    <property type="protein sequence ID" value="Bo3g130020.1"/>
    <property type="gene ID" value="Bo3g130020"/>
</dbReference>
<dbReference type="InterPro" id="IPR006912">
    <property type="entry name" value="Harbinger_derived_prot"/>
</dbReference>
<dbReference type="HOGENOM" id="CLU_012390_5_3_1"/>
<dbReference type="Proteomes" id="UP000032141">
    <property type="component" value="Chromosome C3"/>
</dbReference>
<reference evidence="7" key="2">
    <citation type="submission" date="2015-03" db="UniProtKB">
        <authorList>
            <consortium name="EnsemblPlants"/>
        </authorList>
    </citation>
    <scope>IDENTIFICATION</scope>
</reference>
<dbReference type="GO" id="GO:0008270">
    <property type="term" value="F:zinc ion binding"/>
    <property type="evidence" value="ECO:0007669"/>
    <property type="project" value="UniProtKB-KW"/>
</dbReference>
<keyword evidence="3" id="KW-0862">Zinc</keyword>
<evidence type="ECO:0000256" key="1">
    <source>
        <dbReference type="ARBA" id="ARBA00022723"/>
    </source>
</evidence>
<keyword evidence="8" id="KW-1185">Reference proteome</keyword>
<dbReference type="EnsemblPlants" id="Bo3g130020.1">
    <property type="protein sequence ID" value="Bo3g130020.1"/>
    <property type="gene ID" value="Bo3g130020"/>
</dbReference>
<evidence type="ECO:0000313" key="8">
    <source>
        <dbReference type="Proteomes" id="UP000032141"/>
    </source>
</evidence>
<keyword evidence="1" id="KW-0479">Metal-binding</keyword>
<proteinExistence type="predicted"/>
<reference evidence="7 8" key="1">
    <citation type="journal article" date="2014" name="Genome Biol.">
        <title>Transcriptome and methylome profiling reveals relics of genome dominance in the mesopolyploid Brassica oleracea.</title>
        <authorList>
            <person name="Parkin I.A."/>
            <person name="Koh C."/>
            <person name="Tang H."/>
            <person name="Robinson S.J."/>
            <person name="Kagale S."/>
            <person name="Clarke W.E."/>
            <person name="Town C.D."/>
            <person name="Nixon J."/>
            <person name="Krishnakumar V."/>
            <person name="Bidwell S.L."/>
            <person name="Denoeud F."/>
            <person name="Belcram H."/>
            <person name="Links M.G."/>
            <person name="Just J."/>
            <person name="Clarke C."/>
            <person name="Bender T."/>
            <person name="Huebert T."/>
            <person name="Mason A.S."/>
            <person name="Pires J.C."/>
            <person name="Barker G."/>
            <person name="Moore J."/>
            <person name="Walley P.G."/>
            <person name="Manoli S."/>
            <person name="Batley J."/>
            <person name="Edwards D."/>
            <person name="Nelson M.N."/>
            <person name="Wang X."/>
            <person name="Paterson A.H."/>
            <person name="King G."/>
            <person name="Bancroft I."/>
            <person name="Chalhoub B."/>
            <person name="Sharpe A.G."/>
        </authorList>
    </citation>
    <scope>NUCLEOTIDE SEQUENCE</scope>
    <source>
        <strain evidence="7 8">cv. TO1000</strain>
    </source>
</reference>
<evidence type="ECO:0000256" key="2">
    <source>
        <dbReference type="ARBA" id="ARBA00022771"/>
    </source>
</evidence>
<name>A0A0D3BHD3_BRAOL</name>
<dbReference type="AlphaFoldDB" id="A0A0D3BHD3"/>
<dbReference type="Pfam" id="PF06839">
    <property type="entry name" value="Zn_ribbon_GRF"/>
    <property type="match status" value="1"/>
</dbReference>
<keyword evidence="2 4" id="KW-0863">Zinc-finger</keyword>
<dbReference type="PANTHER" id="PTHR47150">
    <property type="entry name" value="OS12G0169200 PROTEIN"/>
    <property type="match status" value="1"/>
</dbReference>